<feature type="transmembrane region" description="Helical" evidence="1">
    <location>
        <begin position="142"/>
        <end position="162"/>
    </location>
</feature>
<feature type="transmembrane region" description="Helical" evidence="1">
    <location>
        <begin position="81"/>
        <end position="100"/>
    </location>
</feature>
<evidence type="ECO:0000313" key="3">
    <source>
        <dbReference type="Proteomes" id="UP000028630"/>
    </source>
</evidence>
<dbReference type="GO" id="GO:0009390">
    <property type="term" value="C:dimethyl sulfoxide reductase complex"/>
    <property type="evidence" value="ECO:0007669"/>
    <property type="project" value="TreeGrafter"/>
</dbReference>
<keyword evidence="3" id="KW-1185">Reference proteome</keyword>
<dbReference type="EMBL" id="JMTB01000085">
    <property type="protein sequence ID" value="KFC06213.1"/>
    <property type="molecule type" value="Genomic_DNA"/>
</dbReference>
<dbReference type="GO" id="GO:0005886">
    <property type="term" value="C:plasma membrane"/>
    <property type="evidence" value="ECO:0007669"/>
    <property type="project" value="TreeGrafter"/>
</dbReference>
<feature type="transmembrane region" description="Helical" evidence="1">
    <location>
        <begin position="230"/>
        <end position="254"/>
    </location>
</feature>
<reference evidence="3" key="1">
    <citation type="submission" date="2014-05" db="EMBL/GenBank/DDBJ databases">
        <title>ATOL: Assembling a taxonomically balanced genome-scale reconstruction of the evolutionary history of the Enterobacteriaceae.</title>
        <authorList>
            <person name="Plunkett G. III"/>
            <person name="Neeno-Eckwall E.C."/>
            <person name="Glasner J.D."/>
            <person name="Perna N.T."/>
        </authorList>
    </citation>
    <scope>NUCLEOTIDE SEQUENCE [LARGE SCALE GENOMIC DNA]</scope>
    <source>
        <strain evidence="3">ATCC 49490</strain>
    </source>
</reference>
<name>A0A085A7L8_9ENTR</name>
<protein>
    <submittedName>
        <fullName evidence="2">Anaerobic dimethyl sulfoxide reductase chain C</fullName>
        <ecNumber evidence="2">1.8.99.-</ecNumber>
    </submittedName>
</protein>
<dbReference type="RefSeq" id="WP_038157877.1">
    <property type="nucleotide sequence ID" value="NZ_JMTB01000085.1"/>
</dbReference>
<keyword evidence="1" id="KW-1133">Transmembrane helix</keyword>
<dbReference type="PANTHER" id="PTHR38095:SF3">
    <property type="entry name" value="ANAEROBIC DIMETHYL SULFOXIDE REDUCTASE, SUBUNIT C"/>
    <property type="match status" value="1"/>
</dbReference>
<dbReference type="PANTHER" id="PTHR38095">
    <property type="entry name" value="ANAEROBIC DIMETHYL SULFOXIDE REDUCTASE CHAIN YNFH"/>
    <property type="match status" value="1"/>
</dbReference>
<feature type="transmembrane region" description="Helical" evidence="1">
    <location>
        <begin position="38"/>
        <end position="61"/>
    </location>
</feature>
<dbReference type="InterPro" id="IPR007059">
    <property type="entry name" value="DmsC"/>
</dbReference>
<accession>A0A085A7L8</accession>
<comment type="caution">
    <text evidence="2">The sequence shown here is derived from an EMBL/GenBank/DDBJ whole genome shotgun (WGS) entry which is preliminary data.</text>
</comment>
<feature type="transmembrane region" description="Helical" evidence="1">
    <location>
        <begin position="169"/>
        <end position="190"/>
    </location>
</feature>
<dbReference type="GO" id="GO:0019645">
    <property type="term" value="P:anaerobic electron transport chain"/>
    <property type="evidence" value="ECO:0007669"/>
    <property type="project" value="InterPro"/>
</dbReference>
<dbReference type="Pfam" id="PF04976">
    <property type="entry name" value="DmsC"/>
    <property type="match status" value="1"/>
</dbReference>
<dbReference type="Proteomes" id="UP000028630">
    <property type="component" value="Unassembled WGS sequence"/>
</dbReference>
<dbReference type="EC" id="1.8.99.-" evidence="2"/>
<keyword evidence="1" id="KW-0472">Membrane</keyword>
<organism evidence="2 3">
    <name type="scientific">Trabulsiella guamensis ATCC 49490</name>
    <dbReference type="NCBI Taxonomy" id="1005994"/>
    <lineage>
        <taxon>Bacteria</taxon>
        <taxon>Pseudomonadati</taxon>
        <taxon>Pseudomonadota</taxon>
        <taxon>Gammaproteobacteria</taxon>
        <taxon>Enterobacterales</taxon>
        <taxon>Enterobacteriaceae</taxon>
        <taxon>Trabulsiella</taxon>
    </lineage>
</organism>
<feature type="transmembrane region" description="Helical" evidence="1">
    <location>
        <begin position="6"/>
        <end position="26"/>
    </location>
</feature>
<dbReference type="GO" id="GO:0009389">
    <property type="term" value="F:dimethyl sulfoxide reductase activity"/>
    <property type="evidence" value="ECO:0007669"/>
    <property type="project" value="TreeGrafter"/>
</dbReference>
<evidence type="ECO:0000256" key="1">
    <source>
        <dbReference type="SAM" id="Phobius"/>
    </source>
</evidence>
<sequence>MHELPLVFFTVFTQCAVGAFILLLIGGALRQIEARRMAIGLFAAMCLFGLGVVIGIFHVGQPARALNMLFRVGASPMSNEIALSAVFGVLGGLSALGLLLKRGTSTLFVSLAWLAAAVGVVFVLAIPRIYQLPTVATWSSHYTTTIMVLTPFIGGGALAAFFGARRVGLWVSIIAILASFCLLPGYLSTITNADSALASAQTTWFTVQGVLLAVGLICAMAYARRNSGQPVLATAVLVIVAAELAGRVAFYNLWTLPM</sequence>
<keyword evidence="1" id="KW-0812">Transmembrane</keyword>
<dbReference type="AlphaFoldDB" id="A0A085A7L8"/>
<dbReference type="eggNOG" id="COG3302">
    <property type="taxonomic scope" value="Bacteria"/>
</dbReference>
<dbReference type="OrthoDB" id="4394845at2"/>
<feature type="transmembrane region" description="Helical" evidence="1">
    <location>
        <begin position="202"/>
        <end position="223"/>
    </location>
</feature>
<feature type="transmembrane region" description="Helical" evidence="1">
    <location>
        <begin position="107"/>
        <end position="130"/>
    </location>
</feature>
<gene>
    <name evidence="2" type="ORF">GTGU_02734</name>
</gene>
<evidence type="ECO:0000313" key="2">
    <source>
        <dbReference type="EMBL" id="KFC06213.1"/>
    </source>
</evidence>
<keyword evidence="2" id="KW-0560">Oxidoreductase</keyword>
<proteinExistence type="predicted"/>